<dbReference type="AlphaFoldDB" id="A0A2V1E1U3"/>
<dbReference type="OrthoDB" id="5135333at2759"/>
<dbReference type="PANTHER" id="PTHR33112:SF12">
    <property type="entry name" value="HETEROKARYON INCOMPATIBILITY DOMAIN-CONTAINING PROTEIN"/>
    <property type="match status" value="1"/>
</dbReference>
<feature type="domain" description="Heterokaryon incompatibility" evidence="1">
    <location>
        <begin position="1"/>
        <end position="103"/>
    </location>
</feature>
<dbReference type="Proteomes" id="UP000244855">
    <property type="component" value="Unassembled WGS sequence"/>
</dbReference>
<dbReference type="InterPro" id="IPR010730">
    <property type="entry name" value="HET"/>
</dbReference>
<sequence>MKLVEQLGERYLWVDALCIVQDSDAIRTQCIEDMDRIYMNSLLTIVAGTAKNSDSPLLGVTKKRQWLQWCERISPNFALSLHFDFKDFLEYSTYNQRAWKMQEYQLANRLLIFASNEQVYFSCKDAVYSEDVVPGDTLEAEVAMKDGAELIKIQPDKLHLWSNYRRGVETLSSRSMTHERDILNTFRGILRTICPGNSLEGLPVSIFDMALLWQPREHLTRRVGFSSWSWAGWLGKVHRFDDGSLDDLNGGSETEKVGTLLKEKCWIAWYSSFGKIPRSTTFHMDGPPWLRGYSSSAAD</sequence>
<dbReference type="PANTHER" id="PTHR33112">
    <property type="entry name" value="DOMAIN PROTEIN, PUTATIVE-RELATED"/>
    <property type="match status" value="1"/>
</dbReference>
<name>A0A2V1E1U3_9PLEO</name>
<dbReference type="STRING" id="97972.A0A2V1E1U3"/>
<organism evidence="2 3">
    <name type="scientific">Periconia macrospinosa</name>
    <dbReference type="NCBI Taxonomy" id="97972"/>
    <lineage>
        <taxon>Eukaryota</taxon>
        <taxon>Fungi</taxon>
        <taxon>Dikarya</taxon>
        <taxon>Ascomycota</taxon>
        <taxon>Pezizomycotina</taxon>
        <taxon>Dothideomycetes</taxon>
        <taxon>Pleosporomycetidae</taxon>
        <taxon>Pleosporales</taxon>
        <taxon>Massarineae</taxon>
        <taxon>Periconiaceae</taxon>
        <taxon>Periconia</taxon>
    </lineage>
</organism>
<keyword evidence="3" id="KW-1185">Reference proteome</keyword>
<dbReference type="Pfam" id="PF06985">
    <property type="entry name" value="HET"/>
    <property type="match status" value="1"/>
</dbReference>
<proteinExistence type="predicted"/>
<dbReference type="EMBL" id="KZ805332">
    <property type="protein sequence ID" value="PVI03415.1"/>
    <property type="molecule type" value="Genomic_DNA"/>
</dbReference>
<evidence type="ECO:0000313" key="3">
    <source>
        <dbReference type="Proteomes" id="UP000244855"/>
    </source>
</evidence>
<evidence type="ECO:0000313" key="2">
    <source>
        <dbReference type="EMBL" id="PVI03415.1"/>
    </source>
</evidence>
<accession>A0A2V1E1U3</accession>
<reference evidence="2 3" key="1">
    <citation type="journal article" date="2018" name="Sci. Rep.">
        <title>Comparative genomics provides insights into the lifestyle and reveals functional heterogeneity of dark septate endophytic fungi.</title>
        <authorList>
            <person name="Knapp D.G."/>
            <person name="Nemeth J.B."/>
            <person name="Barry K."/>
            <person name="Hainaut M."/>
            <person name="Henrissat B."/>
            <person name="Johnson J."/>
            <person name="Kuo A."/>
            <person name="Lim J.H.P."/>
            <person name="Lipzen A."/>
            <person name="Nolan M."/>
            <person name="Ohm R.A."/>
            <person name="Tamas L."/>
            <person name="Grigoriev I.V."/>
            <person name="Spatafora J.W."/>
            <person name="Nagy L.G."/>
            <person name="Kovacs G.M."/>
        </authorList>
    </citation>
    <scope>NUCLEOTIDE SEQUENCE [LARGE SCALE GENOMIC DNA]</scope>
    <source>
        <strain evidence="2 3">DSE2036</strain>
    </source>
</reference>
<protein>
    <recommendedName>
        <fullName evidence="1">Heterokaryon incompatibility domain-containing protein</fullName>
    </recommendedName>
</protein>
<gene>
    <name evidence="2" type="ORF">DM02DRAFT_697933</name>
</gene>
<evidence type="ECO:0000259" key="1">
    <source>
        <dbReference type="Pfam" id="PF06985"/>
    </source>
</evidence>